<name>I4D3T1_DESAJ</name>
<evidence type="ECO:0000313" key="3">
    <source>
        <dbReference type="Proteomes" id="UP000002892"/>
    </source>
</evidence>
<proteinExistence type="predicted"/>
<dbReference type="EMBL" id="CP003639">
    <property type="protein sequence ID" value="AFM40455.1"/>
    <property type="molecule type" value="Genomic_DNA"/>
</dbReference>
<dbReference type="Proteomes" id="UP000002892">
    <property type="component" value="Chromosome"/>
</dbReference>
<dbReference type="OrthoDB" id="9927993at2"/>
<sequence length="288" mass="32343">MNLLSIVLLCLSIAMLFHYTFFYDYGRAYLAAMYHPEKPQSYQELITRQLNQWVSWVIKKMGKEDLERLEKVELEPEDYVMLRFGIPAIGVTLGGIVGVVLHMRIGVSLTVALVLALLGALAGYLVLRVAIILVLENYKTQMKNALPELINNLKINIIAGDTIEQAFRSSAEFASGPVEKMVLKIIRWSNGEMSFAEALDRMIAEADDTDLHSVLQRVKTYNLSGIPDRNRVFDDMAEDMMRISADRQESALENLEIQLTMLMLGGMVGNVLRIGVPVGALAFKNLMK</sequence>
<accession>I4D3T1</accession>
<dbReference type="AlphaFoldDB" id="I4D3T1"/>
<organism evidence="2 3">
    <name type="scientific">Desulfosporosinus acidiphilus (strain DSM 22704 / JCM 16185 / SJ4)</name>
    <dbReference type="NCBI Taxonomy" id="646529"/>
    <lineage>
        <taxon>Bacteria</taxon>
        <taxon>Bacillati</taxon>
        <taxon>Bacillota</taxon>
        <taxon>Clostridia</taxon>
        <taxon>Eubacteriales</taxon>
        <taxon>Desulfitobacteriaceae</taxon>
        <taxon>Desulfosporosinus</taxon>
    </lineage>
</organism>
<dbReference type="PANTHER" id="PTHR35007:SF2">
    <property type="entry name" value="PILUS ASSEMBLE PROTEIN"/>
    <property type="match status" value="1"/>
</dbReference>
<evidence type="ECO:0008006" key="4">
    <source>
        <dbReference type="Google" id="ProtNLM"/>
    </source>
</evidence>
<reference evidence="2 3" key="1">
    <citation type="journal article" date="2012" name="J. Bacteriol.">
        <title>Complete genome sequences of Desulfosporosinus orientis DSM765T, Desulfosporosinus youngiae DSM17734T, Desulfosporosinus meridiei DSM13257T, and Desulfosporosinus acidiphilus DSM22704T.</title>
        <authorList>
            <person name="Pester M."/>
            <person name="Brambilla E."/>
            <person name="Alazard D."/>
            <person name="Rattei T."/>
            <person name="Weinmaier T."/>
            <person name="Han J."/>
            <person name="Lucas S."/>
            <person name="Lapidus A."/>
            <person name="Cheng J.F."/>
            <person name="Goodwin L."/>
            <person name="Pitluck S."/>
            <person name="Peters L."/>
            <person name="Ovchinnikova G."/>
            <person name="Teshima H."/>
            <person name="Detter J.C."/>
            <person name="Han C.S."/>
            <person name="Tapia R."/>
            <person name="Land M.L."/>
            <person name="Hauser L."/>
            <person name="Kyrpides N.C."/>
            <person name="Ivanova N.N."/>
            <person name="Pagani I."/>
            <person name="Huntmann M."/>
            <person name="Wei C.L."/>
            <person name="Davenport K.W."/>
            <person name="Daligault H."/>
            <person name="Chain P.S."/>
            <person name="Chen A."/>
            <person name="Mavromatis K."/>
            <person name="Markowitz V."/>
            <person name="Szeto E."/>
            <person name="Mikhailova N."/>
            <person name="Pati A."/>
            <person name="Wagner M."/>
            <person name="Woyke T."/>
            <person name="Ollivier B."/>
            <person name="Klenk H.P."/>
            <person name="Spring S."/>
            <person name="Loy A."/>
        </authorList>
    </citation>
    <scope>NUCLEOTIDE SEQUENCE [LARGE SCALE GENOMIC DNA]</scope>
    <source>
        <strain evidence="3">DSM 22704 / JCM 16185 / SJ4</strain>
    </source>
</reference>
<dbReference type="RefSeq" id="WP_014826462.1">
    <property type="nucleotide sequence ID" value="NC_018068.1"/>
</dbReference>
<dbReference type="KEGG" id="dai:Desaci_1438"/>
<keyword evidence="3" id="KW-1185">Reference proteome</keyword>
<dbReference type="PANTHER" id="PTHR35007">
    <property type="entry name" value="INTEGRAL MEMBRANE PROTEIN-RELATED"/>
    <property type="match status" value="1"/>
</dbReference>
<dbReference type="STRING" id="646529.Desaci_1438"/>
<feature type="transmembrane region" description="Helical" evidence="1">
    <location>
        <begin position="259"/>
        <end position="283"/>
    </location>
</feature>
<evidence type="ECO:0000313" key="2">
    <source>
        <dbReference type="EMBL" id="AFM40455.1"/>
    </source>
</evidence>
<keyword evidence="1" id="KW-0812">Transmembrane</keyword>
<protein>
    <recommendedName>
        <fullName evidence="4">Flp pilus assembly protein TadB</fullName>
    </recommendedName>
</protein>
<feature type="transmembrane region" description="Helical" evidence="1">
    <location>
        <begin position="113"/>
        <end position="135"/>
    </location>
</feature>
<dbReference type="HOGENOM" id="CLU_965500_0_0_9"/>
<keyword evidence="1" id="KW-1133">Transmembrane helix</keyword>
<feature type="transmembrane region" description="Helical" evidence="1">
    <location>
        <begin position="80"/>
        <end position="101"/>
    </location>
</feature>
<evidence type="ECO:0000256" key="1">
    <source>
        <dbReference type="SAM" id="Phobius"/>
    </source>
</evidence>
<keyword evidence="1" id="KW-0472">Membrane</keyword>
<gene>
    <name evidence="2" type="ordered locus">Desaci_1438</name>
</gene>